<accession>A0A7Z0D3G1</accession>
<protein>
    <recommendedName>
        <fullName evidence="3">DUF3000 family protein</fullName>
    </recommendedName>
</protein>
<keyword evidence="2" id="KW-1185">Reference proteome</keyword>
<gene>
    <name evidence="1" type="ORF">BJY26_002481</name>
</gene>
<dbReference type="InterPro" id="IPR021555">
    <property type="entry name" value="DUF3000"/>
</dbReference>
<dbReference type="AlphaFoldDB" id="A0A7Z0D3G1"/>
<dbReference type="Pfam" id="PF11452">
    <property type="entry name" value="DUF3000"/>
    <property type="match status" value="1"/>
</dbReference>
<evidence type="ECO:0008006" key="3">
    <source>
        <dbReference type="Google" id="ProtNLM"/>
    </source>
</evidence>
<proteinExistence type="predicted"/>
<evidence type="ECO:0000313" key="1">
    <source>
        <dbReference type="EMBL" id="NYI68175.1"/>
    </source>
</evidence>
<dbReference type="Proteomes" id="UP000539111">
    <property type="component" value="Unassembled WGS sequence"/>
</dbReference>
<organism evidence="1 2">
    <name type="scientific">Spelaeicoccus albus</name>
    <dbReference type="NCBI Taxonomy" id="1280376"/>
    <lineage>
        <taxon>Bacteria</taxon>
        <taxon>Bacillati</taxon>
        <taxon>Actinomycetota</taxon>
        <taxon>Actinomycetes</taxon>
        <taxon>Micrococcales</taxon>
        <taxon>Brevibacteriaceae</taxon>
        <taxon>Spelaeicoccus</taxon>
    </lineage>
</organism>
<comment type="caution">
    <text evidence="1">The sequence shown here is derived from an EMBL/GenBank/DDBJ whole genome shotgun (WGS) entry which is preliminary data.</text>
</comment>
<dbReference type="EMBL" id="JACBZP010000001">
    <property type="protein sequence ID" value="NYI68175.1"/>
    <property type="molecule type" value="Genomic_DNA"/>
</dbReference>
<evidence type="ECO:0000313" key="2">
    <source>
        <dbReference type="Proteomes" id="UP000539111"/>
    </source>
</evidence>
<reference evidence="1 2" key="1">
    <citation type="submission" date="2020-07" db="EMBL/GenBank/DDBJ databases">
        <title>Sequencing the genomes of 1000 actinobacteria strains.</title>
        <authorList>
            <person name="Klenk H.-P."/>
        </authorList>
    </citation>
    <scope>NUCLEOTIDE SEQUENCE [LARGE SCALE GENOMIC DNA]</scope>
    <source>
        <strain evidence="1 2">DSM 26341</strain>
    </source>
</reference>
<sequence length="172" mass="18354">MTEIPPPGRLAPYAVAMSADVMAPKNFEQVTGEALDELATGRIVLLYDPSSPLEWGGKFRVVSYVRAELEHELGHDSLIGSVAWSWLVEALDGNDAAYTAQGGTVTRVLSESFGSLAARPTSVDLEIRASWTPGNAPSAMGRHLEAWGELICMVAGLPPVPEGVTALPGRRR</sequence>
<name>A0A7Z0D3G1_9MICO</name>